<dbReference type="Proteomes" id="UP000587760">
    <property type="component" value="Unassembled WGS sequence"/>
</dbReference>
<comment type="caution">
    <text evidence="1">The sequence shown here is derived from an EMBL/GenBank/DDBJ whole genome shotgun (WGS) entry which is preliminary data.</text>
</comment>
<organism evidence="1 2">
    <name type="scientific">Spirochaeta isovalerica</name>
    <dbReference type="NCBI Taxonomy" id="150"/>
    <lineage>
        <taxon>Bacteria</taxon>
        <taxon>Pseudomonadati</taxon>
        <taxon>Spirochaetota</taxon>
        <taxon>Spirochaetia</taxon>
        <taxon>Spirochaetales</taxon>
        <taxon>Spirochaetaceae</taxon>
        <taxon>Spirochaeta</taxon>
    </lineage>
</organism>
<gene>
    <name evidence="1" type="ORF">HNR50_003444</name>
</gene>
<evidence type="ECO:0008006" key="3">
    <source>
        <dbReference type="Google" id="ProtNLM"/>
    </source>
</evidence>
<dbReference type="RefSeq" id="WP_184747995.1">
    <property type="nucleotide sequence ID" value="NZ_JACHGJ010000007.1"/>
</dbReference>
<reference evidence="1 2" key="1">
    <citation type="submission" date="2020-08" db="EMBL/GenBank/DDBJ databases">
        <title>Genomic Encyclopedia of Type Strains, Phase IV (KMG-IV): sequencing the most valuable type-strain genomes for metagenomic binning, comparative biology and taxonomic classification.</title>
        <authorList>
            <person name="Goeker M."/>
        </authorList>
    </citation>
    <scope>NUCLEOTIDE SEQUENCE [LARGE SCALE GENOMIC DNA]</scope>
    <source>
        <strain evidence="1 2">DSM 2461</strain>
    </source>
</reference>
<accession>A0A841R8Z0</accession>
<evidence type="ECO:0000313" key="2">
    <source>
        <dbReference type="Proteomes" id="UP000587760"/>
    </source>
</evidence>
<proteinExistence type="predicted"/>
<dbReference type="AlphaFoldDB" id="A0A841R8Z0"/>
<protein>
    <recommendedName>
        <fullName evidence="3">Lipoprotein</fullName>
    </recommendedName>
</protein>
<sequence length="69" mass="7372">MERTKVFRIDLFICLLSVTTGCKQATDPDVVNPTAGGGTITTTGITSTSETLIWTKGTVENDLPLNLSQ</sequence>
<keyword evidence="2" id="KW-1185">Reference proteome</keyword>
<name>A0A841R8Z0_9SPIO</name>
<dbReference type="PROSITE" id="PS51257">
    <property type="entry name" value="PROKAR_LIPOPROTEIN"/>
    <property type="match status" value="1"/>
</dbReference>
<evidence type="ECO:0000313" key="1">
    <source>
        <dbReference type="EMBL" id="MBB6481764.1"/>
    </source>
</evidence>
<dbReference type="EMBL" id="JACHGJ010000007">
    <property type="protein sequence ID" value="MBB6481764.1"/>
    <property type="molecule type" value="Genomic_DNA"/>
</dbReference>